<protein>
    <recommendedName>
        <fullName evidence="4">Sporulation protein</fullName>
    </recommendedName>
</protein>
<dbReference type="Proteomes" id="UP001235840">
    <property type="component" value="Unassembled WGS sequence"/>
</dbReference>
<feature type="transmembrane region" description="Helical" evidence="1">
    <location>
        <begin position="47"/>
        <end position="66"/>
    </location>
</feature>
<dbReference type="Pfam" id="PF14034">
    <property type="entry name" value="Spore_YtrH"/>
    <property type="match status" value="1"/>
</dbReference>
<evidence type="ECO:0000256" key="1">
    <source>
        <dbReference type="SAM" id="Phobius"/>
    </source>
</evidence>
<keyword evidence="3" id="KW-1185">Reference proteome</keyword>
<accession>A0ABT9VT88</accession>
<evidence type="ECO:0000313" key="2">
    <source>
        <dbReference type="EMBL" id="MDQ0164193.1"/>
    </source>
</evidence>
<keyword evidence="1" id="KW-0812">Transmembrane</keyword>
<organism evidence="2 3">
    <name type="scientific">Caldalkalibacillus horti</name>
    <dbReference type="NCBI Taxonomy" id="77523"/>
    <lineage>
        <taxon>Bacteria</taxon>
        <taxon>Bacillati</taxon>
        <taxon>Bacillota</taxon>
        <taxon>Bacilli</taxon>
        <taxon>Bacillales</taxon>
        <taxon>Bacillaceae</taxon>
        <taxon>Caldalkalibacillus</taxon>
    </lineage>
</organism>
<sequence>MTFMVTIILDLFVAFGVLVGGCLIGGLGAFLIGEPPFVIMESLADKIKIWAVVAAIGGTMDTLSAIERGFLSGAHGEIIKHVLFICSAFIGAHLGTIVIKWFVGSELL</sequence>
<dbReference type="EMBL" id="JAUSTY010000001">
    <property type="protein sequence ID" value="MDQ0164193.1"/>
    <property type="molecule type" value="Genomic_DNA"/>
</dbReference>
<dbReference type="RefSeq" id="WP_307389435.1">
    <property type="nucleotide sequence ID" value="NZ_BAAADK010000009.1"/>
</dbReference>
<evidence type="ECO:0000313" key="3">
    <source>
        <dbReference type="Proteomes" id="UP001235840"/>
    </source>
</evidence>
<dbReference type="InterPro" id="IPR025689">
    <property type="entry name" value="Spore_YtrH"/>
</dbReference>
<keyword evidence="1" id="KW-0472">Membrane</keyword>
<gene>
    <name evidence="2" type="ORF">J2S11_000092</name>
</gene>
<keyword evidence="1" id="KW-1133">Transmembrane helix</keyword>
<comment type="caution">
    <text evidence="2">The sequence shown here is derived from an EMBL/GenBank/DDBJ whole genome shotgun (WGS) entry which is preliminary data.</text>
</comment>
<feature type="transmembrane region" description="Helical" evidence="1">
    <location>
        <begin position="7"/>
        <end position="32"/>
    </location>
</feature>
<feature type="transmembrane region" description="Helical" evidence="1">
    <location>
        <begin position="78"/>
        <end position="103"/>
    </location>
</feature>
<reference evidence="2 3" key="1">
    <citation type="submission" date="2023-07" db="EMBL/GenBank/DDBJ databases">
        <title>Genomic Encyclopedia of Type Strains, Phase IV (KMG-IV): sequencing the most valuable type-strain genomes for metagenomic binning, comparative biology and taxonomic classification.</title>
        <authorList>
            <person name="Goeker M."/>
        </authorList>
    </citation>
    <scope>NUCLEOTIDE SEQUENCE [LARGE SCALE GENOMIC DNA]</scope>
    <source>
        <strain evidence="2 3">DSM 12751</strain>
    </source>
</reference>
<name>A0ABT9VT88_9BACI</name>
<proteinExistence type="predicted"/>
<evidence type="ECO:0008006" key="4">
    <source>
        <dbReference type="Google" id="ProtNLM"/>
    </source>
</evidence>